<comment type="caution">
    <text evidence="1">The sequence shown here is derived from an EMBL/GenBank/DDBJ whole genome shotgun (WGS) entry which is preliminary data.</text>
</comment>
<dbReference type="EMBL" id="CAJVQC010127039">
    <property type="protein sequence ID" value="CAG8840541.1"/>
    <property type="molecule type" value="Genomic_DNA"/>
</dbReference>
<proteinExistence type="predicted"/>
<organism evidence="1 2">
    <name type="scientific">Racocetra persica</name>
    <dbReference type="NCBI Taxonomy" id="160502"/>
    <lineage>
        <taxon>Eukaryota</taxon>
        <taxon>Fungi</taxon>
        <taxon>Fungi incertae sedis</taxon>
        <taxon>Mucoromycota</taxon>
        <taxon>Glomeromycotina</taxon>
        <taxon>Glomeromycetes</taxon>
        <taxon>Diversisporales</taxon>
        <taxon>Gigasporaceae</taxon>
        <taxon>Racocetra</taxon>
    </lineage>
</organism>
<dbReference type="Proteomes" id="UP000789920">
    <property type="component" value="Unassembled WGS sequence"/>
</dbReference>
<feature type="non-terminal residue" evidence="1">
    <location>
        <position position="1"/>
    </location>
</feature>
<evidence type="ECO:0000313" key="1">
    <source>
        <dbReference type="EMBL" id="CAG8840541.1"/>
    </source>
</evidence>
<name>A0ACA9SJV7_9GLOM</name>
<feature type="non-terminal residue" evidence="1">
    <location>
        <position position="168"/>
    </location>
</feature>
<reference evidence="1" key="1">
    <citation type="submission" date="2021-06" db="EMBL/GenBank/DDBJ databases">
        <authorList>
            <person name="Kallberg Y."/>
            <person name="Tangrot J."/>
            <person name="Rosling A."/>
        </authorList>
    </citation>
    <scope>NUCLEOTIDE SEQUENCE</scope>
    <source>
        <strain evidence="1">MA461A</strain>
    </source>
</reference>
<keyword evidence="2" id="KW-1185">Reference proteome</keyword>
<evidence type="ECO:0000313" key="2">
    <source>
        <dbReference type="Proteomes" id="UP000789920"/>
    </source>
</evidence>
<accession>A0ACA9SJV7</accession>
<sequence>DNYHVVSCIDNPNPLDHLFGGKTVQNKIPNYKDKDSISNLAKMSYDAYIELSKEADWIDLDENWEKLPFGWEDVGLRGYVFADPDNSTIIIAFKGTSLYLVNGGGPTASKDKLNVSLRKALGIGSNDNLMFSCCCAKIDFTWKGVCGCRMDKKKCNNTCIQNECDAKD</sequence>
<gene>
    <name evidence="1" type="ORF">RPERSI_LOCUS31473</name>
</gene>
<protein>
    <submittedName>
        <fullName evidence="1">499_t:CDS:1</fullName>
    </submittedName>
</protein>